<dbReference type="GO" id="GO:0032259">
    <property type="term" value="P:methylation"/>
    <property type="evidence" value="ECO:0007669"/>
    <property type="project" value="UniProtKB-KW"/>
</dbReference>
<evidence type="ECO:0000256" key="2">
    <source>
        <dbReference type="ARBA" id="ARBA00022679"/>
    </source>
</evidence>
<dbReference type="SUPFAM" id="SSF53335">
    <property type="entry name" value="S-adenosyl-L-methionine-dependent methyltransferases"/>
    <property type="match status" value="1"/>
</dbReference>
<organism evidence="4">
    <name type="scientific">marine metagenome</name>
    <dbReference type="NCBI Taxonomy" id="408172"/>
    <lineage>
        <taxon>unclassified sequences</taxon>
        <taxon>metagenomes</taxon>
        <taxon>ecological metagenomes</taxon>
    </lineage>
</organism>
<sequence>MSSRTIELTESLYNYLLQTGIKESSIAHELRVKTQESTPWHRMQISPEQGAFMALLVRLIGAKKTIEVGTFTGYSALVVAEALPEDGRITACDVSEEWTSIARAFWERAELQGKIDLHLRPATETLDELIDQGGADSFDFAFIDADKANYDEYYERCLVLLRPGGLVGIDNVLWGGRVADDTDDDDTRAIRALNEKVRSDKRVWATILPIGDGLTLAIKQ</sequence>
<dbReference type="AlphaFoldDB" id="A0A382A5C6"/>
<evidence type="ECO:0000256" key="3">
    <source>
        <dbReference type="ARBA" id="ARBA00022691"/>
    </source>
</evidence>
<dbReference type="Pfam" id="PF01596">
    <property type="entry name" value="Methyltransf_3"/>
    <property type="match status" value="1"/>
</dbReference>
<evidence type="ECO:0000313" key="4">
    <source>
        <dbReference type="EMBL" id="SVA96614.1"/>
    </source>
</evidence>
<dbReference type="PANTHER" id="PTHR10509:SF14">
    <property type="entry name" value="CAFFEOYL-COA O-METHYLTRANSFERASE 3-RELATED"/>
    <property type="match status" value="1"/>
</dbReference>
<keyword evidence="2" id="KW-0808">Transferase</keyword>
<dbReference type="GO" id="GO:0008171">
    <property type="term" value="F:O-methyltransferase activity"/>
    <property type="evidence" value="ECO:0007669"/>
    <property type="project" value="InterPro"/>
</dbReference>
<dbReference type="PANTHER" id="PTHR10509">
    <property type="entry name" value="O-METHYLTRANSFERASE-RELATED"/>
    <property type="match status" value="1"/>
</dbReference>
<dbReference type="CDD" id="cd02440">
    <property type="entry name" value="AdoMet_MTases"/>
    <property type="match status" value="1"/>
</dbReference>
<proteinExistence type="predicted"/>
<evidence type="ECO:0000256" key="1">
    <source>
        <dbReference type="ARBA" id="ARBA00022603"/>
    </source>
</evidence>
<dbReference type="GO" id="GO:0008757">
    <property type="term" value="F:S-adenosylmethionine-dependent methyltransferase activity"/>
    <property type="evidence" value="ECO:0007669"/>
    <property type="project" value="TreeGrafter"/>
</dbReference>
<evidence type="ECO:0008006" key="5">
    <source>
        <dbReference type="Google" id="ProtNLM"/>
    </source>
</evidence>
<dbReference type="InterPro" id="IPR002935">
    <property type="entry name" value="SAM_O-MeTrfase"/>
</dbReference>
<name>A0A382A5C6_9ZZZZ</name>
<dbReference type="InterPro" id="IPR050362">
    <property type="entry name" value="Cation-dep_OMT"/>
</dbReference>
<dbReference type="Gene3D" id="3.40.50.150">
    <property type="entry name" value="Vaccinia Virus protein VP39"/>
    <property type="match status" value="1"/>
</dbReference>
<gene>
    <name evidence="4" type="ORF">METZ01_LOCUS149468</name>
</gene>
<protein>
    <recommendedName>
        <fullName evidence="5">O-methyltransferase domain-containing protein</fullName>
    </recommendedName>
</protein>
<reference evidence="4" key="1">
    <citation type="submission" date="2018-05" db="EMBL/GenBank/DDBJ databases">
        <authorList>
            <person name="Lanie J.A."/>
            <person name="Ng W.-L."/>
            <person name="Kazmierczak K.M."/>
            <person name="Andrzejewski T.M."/>
            <person name="Davidsen T.M."/>
            <person name="Wayne K.J."/>
            <person name="Tettelin H."/>
            <person name="Glass J.I."/>
            <person name="Rusch D."/>
            <person name="Podicherti R."/>
            <person name="Tsui H.-C.T."/>
            <person name="Winkler M.E."/>
        </authorList>
    </citation>
    <scope>NUCLEOTIDE SEQUENCE</scope>
</reference>
<dbReference type="EMBL" id="UINC01023940">
    <property type="protein sequence ID" value="SVA96614.1"/>
    <property type="molecule type" value="Genomic_DNA"/>
</dbReference>
<keyword evidence="1" id="KW-0489">Methyltransferase</keyword>
<accession>A0A382A5C6</accession>
<keyword evidence="3" id="KW-0949">S-adenosyl-L-methionine</keyword>
<dbReference type="PROSITE" id="PS51682">
    <property type="entry name" value="SAM_OMT_I"/>
    <property type="match status" value="1"/>
</dbReference>
<dbReference type="InterPro" id="IPR029063">
    <property type="entry name" value="SAM-dependent_MTases_sf"/>
</dbReference>